<feature type="chain" id="PRO_5028264492" evidence="3">
    <location>
        <begin position="28"/>
        <end position="3415"/>
    </location>
</feature>
<gene>
    <name evidence="6" type="primary">LOC109465392</name>
</gene>
<dbReference type="OrthoDB" id="6114161at2759"/>
<evidence type="ECO:0000256" key="3">
    <source>
        <dbReference type="SAM" id="SignalP"/>
    </source>
</evidence>
<dbReference type="InterPro" id="IPR011489">
    <property type="entry name" value="EMI_domain"/>
</dbReference>
<feature type="signal peptide" evidence="3">
    <location>
        <begin position="1"/>
        <end position="27"/>
    </location>
</feature>
<keyword evidence="5" id="KW-1185">Reference proteome</keyword>
<dbReference type="KEGG" id="bbel:109465392"/>
<proteinExistence type="predicted"/>
<dbReference type="PROSITE" id="PS51041">
    <property type="entry name" value="EMI"/>
    <property type="match status" value="1"/>
</dbReference>
<dbReference type="Gene3D" id="2.60.40.10">
    <property type="entry name" value="Immunoglobulins"/>
    <property type="match status" value="1"/>
</dbReference>
<dbReference type="PANTHER" id="PTHR16897">
    <property type="entry name" value="OS10G0105400 PROTEIN"/>
    <property type="match status" value="1"/>
</dbReference>
<keyword evidence="1 3" id="KW-0732">Signal</keyword>
<dbReference type="PROSITE" id="PS01186">
    <property type="entry name" value="EGF_2"/>
    <property type="match status" value="1"/>
</dbReference>
<reference evidence="6" key="1">
    <citation type="submission" date="2025-08" db="UniProtKB">
        <authorList>
            <consortium name="RefSeq"/>
        </authorList>
    </citation>
    <scope>IDENTIFICATION</scope>
    <source>
        <tissue evidence="6">Gonad</tissue>
    </source>
</reference>
<evidence type="ECO:0000313" key="6">
    <source>
        <dbReference type="RefSeq" id="XP_019618166.1"/>
    </source>
</evidence>
<dbReference type="InterPro" id="IPR013783">
    <property type="entry name" value="Ig-like_fold"/>
</dbReference>
<dbReference type="PROSITE" id="PS00022">
    <property type="entry name" value="EGF_1"/>
    <property type="match status" value="1"/>
</dbReference>
<dbReference type="InterPro" id="IPR036116">
    <property type="entry name" value="FN3_sf"/>
</dbReference>
<feature type="domain" description="EMI" evidence="4">
    <location>
        <begin position="30"/>
        <end position="94"/>
    </location>
</feature>
<dbReference type="SMART" id="SM00060">
    <property type="entry name" value="FN3"/>
    <property type="match status" value="9"/>
</dbReference>
<dbReference type="InterPro" id="IPR006946">
    <property type="entry name" value="DGR2-like_dom"/>
</dbReference>
<dbReference type="PANTHER" id="PTHR16897:SF2">
    <property type="entry name" value="OS03G0226600 PROTEIN"/>
    <property type="match status" value="1"/>
</dbReference>
<dbReference type="InterPro" id="IPR003961">
    <property type="entry name" value="FN3_dom"/>
</dbReference>
<evidence type="ECO:0000313" key="5">
    <source>
        <dbReference type="Proteomes" id="UP000515135"/>
    </source>
</evidence>
<sequence>MWLDVQCWKGGTTFLLVLALLVRCSTALSGPNVCSRQTSWGCTEGYSQRYYTSCGIWGGSTCTRYRYAVRDTTCYGADYFCCPGYTASGGGCIPVCHGITTCPNGGNCASPDYCANCNDGYYSPRCDQCTNIPNCVDTRCTTNSDQRCHRCSGEYGSSGKAYDNLGTSCREKCSWRTSSNNCYPGTCPTTPSTCTCATGFGGAHCRTITAASDIMYCLAALTKNHDRVDTNCLDNSVKYTNMRPTSLTLTWRGHFTPSVPARPGYVHNHGLGLIAAGYSVKQVTNGNVRSNDRGTCSSAASRDNPIQMNCEENMHISTTFSHGDKLQIQGDFTNGGYINIINRDASNRLEKSYYSGVSTSSNTAEFVFDYVAPTCTGTQLNIGDSVSKQNQITLQFSGWTDALSGVTKYEYSVYMLVAVGETLTEPHTTVAHGTIQASSIQHPTITLTHAGVYSVILTVDDVATNYRRTRRFVLFDNANTVELDSHYPLAIANTVAGNGDNWLHCTDCTVTATWTGHFINRYHHQNKLLNPIANFQAGIDADYDQTTGTRNKNAIPNALGVTQFKVAYTKDHAGGSTMTTAPSSGWSAGDLNTQFSSTASKVDGDTVKLWVKASDIMGNEITDSITAHIDSSAPVIENMWLASGDETNIVVHNSVELYEMQVQFDAFDQHSGLHDITWTLADFKTSAQIASGVVAVQQLTCGATCTTNCVQTAKGPCYKKDYVITFDRSQVDVGGHDHDYLVTLTVRNKATLSTTQTLKITVDTSPPLPGTVHDGLEGQAEIDYQQTTAIKTWWDGFFDEESGVKFYLYGYSTSCLDADDLQLPKGASITRTTDTNAVYTAPSPGTYFCTVVAYNHALDPSAPVCSDGVTVDVTPPTLTAIHVDHLAVRPGVVKDAGGDVWLIDQRRHRVLVLDPPAQCLTVPQVNNIDDYAPRRDLVTNTTLTNQYCTRHSGAPTTNYVSMDRNLFVSWIGEDESGIYDFSVGLSSTSSTSSPDIMPFTSTTGIPELRFSHPRLSQNSQFHLVIKAENSAGLTTVKAVGPTIVDITPPQFTGQITLSKEGNFLVGRWTGSDFFDDESQDPLMYSFAVGRHPSLADVLRFRHVGANGPCVSAQPPNCAAIGTDVLHPSDSLYMFVKVTNPASLSVIGTSSAYSIPRTLPANGAVFDIKPDVDDPGSHDYEDVDAQTDTGALSARWFGFSEDPAAVTYEVAVGTTAGGQDVQAFTAAAGTDVSITGLSLQYFQTYFITVKATNNAGSVTISSDGVTVLEHDGPVQGMMVKDGPGCFENSNVTCQDNAEYQRSTTTMWVRWNTPSNITSFIREFYWTIEQEIRDASDSLAYTSLGCWKDAGDPAITPLEGLDERLDGDFRFRENAIAKCYNVARDRGASVFALRSGGECYGSADGHSTYNKYGPSTICEEDGKGGPWANEVYQITAWYRRTEPLSVKGGAAIQSNLNLRPGNRYRSIITPCYKTGCFEPVVSSGTWITPNAPVSGRLSVAVTETSGEGPSTLTFSWDAFEDGDVPKSVSDGYVWTPVSTPAIDRYEWAVTSDTERKELLLPWTQIDISNNDVERHQHSASVPRHILATGCPKLVVRAINKVGLQSSVETDINDCSRNTIGRQHLVIDATGTVQLEKNALWYQDDADYTSSQSTLSAVWPSLRQGQYTWAVIEESASNSDYGSVSGSSQFPYPCAHPLAISCGNTTDEYVNVDNLALQQGRRYHICIHANKTLQEYETFSQWLPAVSACSDGITVDRTPPTPGRVWIENSDDKSYQSSSSEIVVRWTSFVDLEEHGVSRHVSGIRTYLCAIGTSPGGIDVQDFTEVGNINSVVIHNLGLNSGITYYATIKGVDFVGLSAIAVSNGILVDTTPPEKNDKGIDIGGLFLQSLDSISVSWPDVFVDKESGVTSFYWAVGSAPRLDDAVRLQPAKDDMADSAVDPPLLEGHTYYITIMAENGAGLVSTAISHGYVAETSPPEAGFVHDGPAADPPNDLDYQTDKTTISAHWGGFHDPHTDIVSYKWSIGTCPMCKDVLEDVDLGIKSDMSASNLPLVPGFTYYVTITACNAAQLCTTASSDGVLMDDTPPVAGTVRDGAADVDVQYQPSTYLLRASWFGFHDAHSQLSHYEWRAGTSSGGSDILPASTLHLSETAVVTLTTPMPADTTIYVTVKAFNKAGLSVERSSDGFLIDATAPTVTTRTAIDLSWGSLKADTQVIRSLLRVSWQFADPDSGIEYHLLSVTTHQESRHDLPTIKVSGNDQSYTFSNMTLHDGNRYSVTVVACNRAKLCTESTSTEIMVDGSPPKVGTFAVGTDHAIDNQRPQSGWMTWQNNVNGNPTLLRLAWLGFTDVHSGIDKYLVFVGTNFDADNLIPSGPIEVAPSDSSLTTLEGVVHTAEIPVATALSGDSTVYIKIVAVNEVGMRAPASHEAFSLVSSAADRGFLSLVRRCQAHTCLGHCICASQDKLCTPTASCSTATGVPTTIDLIDTMDFSDFSSVSGADDIAHTPAADFLAAAWTPSSQVTRYEWSAGIKDEAVGSGVFNLLTDKIWHGTDGVNYAILNLPVTKDGARTVRGAEYVIYVRAWYSETTYKIYSTNGVEMDFSPPSVHRSTKVKDLMTTSATDDIDYRTAATELVCGWDGVFYDTGSGIDSFELAVGIGPNDESVSPYASNKLSGATTTHQLTGLTLTEGIRYHCNIRAYNKVQLYSTASSDGVIVDTIVPTAGVVMDGVVLHDVEYTNVSTSIAASWHGFWDAESFLHHYMWCVGTTAAPNECSVLTATDVGLRTAARTQLETALDSGVKYYSKVYAVDAAGLQSAVAKSDGMTIDTTAPVLMEKLEVGQNIVQDFSFEESSSQLRVESGDALDFSSLPSFTSSHWTVEEGSTAAVLNASAGDHGINFLYLAGSISQLLSTTTGSKYRMTLSLKHNPYVKNKRSDEEVLIEAPGVSKIVQLYHRPGRHDAQSENRWQKATMFFTATSGSSAISIATPGRTRGVLIDNVDVRLCNVMEVGEGMSSNNSVHVELEIIHGFNSVFASWGFVDMESPIVDYLWAIGTVQGGTQLQTFRSAGTSDQGVNSNLTLTQGSYVHVTVVAVNAAGLRSVVHSEPALVDKTPPVISFVKDGSTGMDVDYQSDNVISARWDATDPESGISRIEWAIGLEPGSASISDYTVVEASGSASKSVSSLVHGQTVFVTVRCHNNVGLHSTMSSDGVTIVTDPPSTAAAQLSVVTRSETQYPTRGNHQSQTDTLLLSWGGFMDTTGILAYQYALEGPGVDNSAWYSLSPYGDTSTLLGLDLQPDSSYKVFLRAINNVQMESASLQADVQITSTTPSLSGEANVTHAWDSSNTTVMIDWEGVFDAETDLVYEITIGTTLGGNDVQQWVETVETSITVSQLDATKHYFGTITAINQVGMYENVLFDFYR</sequence>
<dbReference type="Pfam" id="PF04862">
    <property type="entry name" value="DUF642"/>
    <property type="match status" value="1"/>
</dbReference>
<accession>A0A6P4YLZ8</accession>
<dbReference type="RefSeq" id="XP_019618166.1">
    <property type="nucleotide sequence ID" value="XM_019762607.1"/>
</dbReference>
<dbReference type="Proteomes" id="UP000515135">
    <property type="component" value="Unplaced"/>
</dbReference>
<protein>
    <submittedName>
        <fullName evidence="6">Uncharacterized protein LOC109465392</fullName>
    </submittedName>
</protein>
<organism evidence="5 6">
    <name type="scientific">Branchiostoma belcheri</name>
    <name type="common">Amphioxus</name>
    <dbReference type="NCBI Taxonomy" id="7741"/>
    <lineage>
        <taxon>Eukaryota</taxon>
        <taxon>Metazoa</taxon>
        <taxon>Chordata</taxon>
        <taxon>Cephalochordata</taxon>
        <taxon>Leptocardii</taxon>
        <taxon>Amphioxiformes</taxon>
        <taxon>Branchiostomatidae</taxon>
        <taxon>Branchiostoma</taxon>
    </lineage>
</organism>
<evidence type="ECO:0000259" key="4">
    <source>
        <dbReference type="PROSITE" id="PS51041"/>
    </source>
</evidence>
<dbReference type="InterPro" id="IPR000742">
    <property type="entry name" value="EGF"/>
</dbReference>
<keyword evidence="2" id="KW-1015">Disulfide bond</keyword>
<evidence type="ECO:0000256" key="1">
    <source>
        <dbReference type="ARBA" id="ARBA00022729"/>
    </source>
</evidence>
<dbReference type="SUPFAM" id="SSF49265">
    <property type="entry name" value="Fibronectin type III"/>
    <property type="match status" value="4"/>
</dbReference>
<evidence type="ECO:0000256" key="2">
    <source>
        <dbReference type="ARBA" id="ARBA00023157"/>
    </source>
</evidence>
<name>A0A6P4YLZ8_BRABE</name>
<dbReference type="GeneID" id="109465392"/>